<comment type="subcellular location">
    <subcellularLocation>
        <location evidence="1">Cell membrane</location>
        <topology evidence="1">Multi-pass membrane protein</topology>
    </subcellularLocation>
</comment>
<evidence type="ECO:0000256" key="6">
    <source>
        <dbReference type="SAM" id="MobiDB-lite"/>
    </source>
</evidence>
<protein>
    <submittedName>
        <fullName evidence="8">Branched-chain amino acid ABC transporter permease</fullName>
    </submittedName>
</protein>
<dbReference type="InterPro" id="IPR001851">
    <property type="entry name" value="ABC_transp_permease"/>
</dbReference>
<dbReference type="EMBL" id="QHHQ01000001">
    <property type="protein sequence ID" value="RAI03210.1"/>
    <property type="molecule type" value="Genomic_DNA"/>
</dbReference>
<feature type="transmembrane region" description="Helical" evidence="7">
    <location>
        <begin position="129"/>
        <end position="150"/>
    </location>
</feature>
<keyword evidence="4 7" id="KW-1133">Transmembrane helix</keyword>
<dbReference type="Pfam" id="PF02653">
    <property type="entry name" value="BPD_transp_2"/>
    <property type="match status" value="1"/>
</dbReference>
<accession>A0A8B2NX20</accession>
<dbReference type="CDD" id="cd06581">
    <property type="entry name" value="TM_PBP1_LivM_like"/>
    <property type="match status" value="1"/>
</dbReference>
<dbReference type="AlphaFoldDB" id="A0A8B2NX20"/>
<dbReference type="GO" id="GO:0005886">
    <property type="term" value="C:plasma membrane"/>
    <property type="evidence" value="ECO:0007669"/>
    <property type="project" value="UniProtKB-SubCell"/>
</dbReference>
<evidence type="ECO:0000256" key="3">
    <source>
        <dbReference type="ARBA" id="ARBA00022692"/>
    </source>
</evidence>
<feature type="transmembrane region" description="Helical" evidence="7">
    <location>
        <begin position="216"/>
        <end position="247"/>
    </location>
</feature>
<evidence type="ECO:0000256" key="7">
    <source>
        <dbReference type="SAM" id="Phobius"/>
    </source>
</evidence>
<feature type="transmembrane region" description="Helical" evidence="7">
    <location>
        <begin position="33"/>
        <end position="53"/>
    </location>
</feature>
<keyword evidence="3 7" id="KW-0812">Transmembrane</keyword>
<reference evidence="8 9" key="1">
    <citation type="submission" date="2018-05" db="EMBL/GenBank/DDBJ databases">
        <title>Acuticoccus sediminis sp. nov., isolated from deep-sea sediment of Indian Ocean.</title>
        <authorList>
            <person name="Liu X."/>
            <person name="Lai Q."/>
            <person name="Du Y."/>
            <person name="Sun F."/>
            <person name="Zhang X."/>
            <person name="Wang S."/>
            <person name="Shao Z."/>
        </authorList>
    </citation>
    <scope>NUCLEOTIDE SEQUENCE [LARGE SCALE GENOMIC DNA]</scope>
    <source>
        <strain evidence="8 9">PTG4-2</strain>
    </source>
</reference>
<feature type="region of interest" description="Disordered" evidence="6">
    <location>
        <begin position="291"/>
        <end position="310"/>
    </location>
</feature>
<dbReference type="PANTHER" id="PTHR30482:SF10">
    <property type="entry name" value="HIGH-AFFINITY BRANCHED-CHAIN AMINO ACID TRANSPORT PROTEIN BRAE"/>
    <property type="match status" value="1"/>
</dbReference>
<feature type="transmembrane region" description="Helical" evidence="7">
    <location>
        <begin position="59"/>
        <end position="80"/>
    </location>
</feature>
<keyword evidence="2" id="KW-1003">Cell membrane</keyword>
<feature type="transmembrane region" description="Helical" evidence="7">
    <location>
        <begin position="186"/>
        <end position="204"/>
    </location>
</feature>
<feature type="transmembrane region" description="Helical" evidence="7">
    <location>
        <begin position="87"/>
        <end position="109"/>
    </location>
</feature>
<evidence type="ECO:0000256" key="1">
    <source>
        <dbReference type="ARBA" id="ARBA00004651"/>
    </source>
</evidence>
<dbReference type="PANTHER" id="PTHR30482">
    <property type="entry name" value="HIGH-AFFINITY BRANCHED-CHAIN AMINO ACID TRANSPORT SYSTEM PERMEASE"/>
    <property type="match status" value="1"/>
</dbReference>
<proteinExistence type="predicted"/>
<evidence type="ECO:0000256" key="5">
    <source>
        <dbReference type="ARBA" id="ARBA00023136"/>
    </source>
</evidence>
<dbReference type="GO" id="GO:0015658">
    <property type="term" value="F:branched-chain amino acid transmembrane transporter activity"/>
    <property type="evidence" value="ECO:0007669"/>
    <property type="project" value="InterPro"/>
</dbReference>
<gene>
    <name evidence="8" type="ORF">DLJ53_01420</name>
</gene>
<name>A0A8B2NX20_9HYPH</name>
<keyword evidence="9" id="KW-1185">Reference proteome</keyword>
<evidence type="ECO:0000256" key="4">
    <source>
        <dbReference type="ARBA" id="ARBA00022989"/>
    </source>
</evidence>
<organism evidence="8 9">
    <name type="scientific">Acuticoccus sediminis</name>
    <dbReference type="NCBI Taxonomy" id="2184697"/>
    <lineage>
        <taxon>Bacteria</taxon>
        <taxon>Pseudomonadati</taxon>
        <taxon>Pseudomonadota</taxon>
        <taxon>Alphaproteobacteria</taxon>
        <taxon>Hyphomicrobiales</taxon>
        <taxon>Amorphaceae</taxon>
        <taxon>Acuticoccus</taxon>
    </lineage>
</organism>
<evidence type="ECO:0000313" key="8">
    <source>
        <dbReference type="EMBL" id="RAI03210.1"/>
    </source>
</evidence>
<dbReference type="InterPro" id="IPR043428">
    <property type="entry name" value="LivM-like"/>
</dbReference>
<dbReference type="Proteomes" id="UP000249590">
    <property type="component" value="Unassembled WGS sequence"/>
</dbReference>
<evidence type="ECO:0000256" key="2">
    <source>
        <dbReference type="ARBA" id="ARBA00022475"/>
    </source>
</evidence>
<sequence>MLSYLLATLTFAGIYAMLALGLNVIWGMTGMINLGLAGFFAVGAYVSALLSILGLPIPLAAIAAMAAAALVGGLLSRLTLKLRGDYLAIVTLGFGEFVRLIAANEIWLTNGSDGISGIPGPFRAELTPFEFNALFAAITVVCVAVAWFLSRRLRISPYGRALRALREDETAAAVAGKPVRRMKVEAFALGAALLGLGGVLYAHFTSYIAPDIFRPLLTIYIFLSLTAGGTGNATGAVVGAVIVMGILEGSRFLEGVIPGLSGAQGAALREMVIGSLLIVIMRLKPSGLLAERPPRMPVQPGTTGSARRRT</sequence>
<comment type="caution">
    <text evidence="8">The sequence shown here is derived from an EMBL/GenBank/DDBJ whole genome shotgun (WGS) entry which is preliminary data.</text>
</comment>
<feature type="compositionally biased region" description="Polar residues" evidence="6">
    <location>
        <begin position="300"/>
        <end position="310"/>
    </location>
</feature>
<keyword evidence="5 7" id="KW-0472">Membrane</keyword>
<dbReference type="RefSeq" id="WP_111341691.1">
    <property type="nucleotide sequence ID" value="NZ_QHHQ01000001.1"/>
</dbReference>
<evidence type="ECO:0000313" key="9">
    <source>
        <dbReference type="Proteomes" id="UP000249590"/>
    </source>
</evidence>
<dbReference type="OrthoDB" id="9814461at2"/>
<feature type="transmembrane region" description="Helical" evidence="7">
    <location>
        <begin position="6"/>
        <end position="26"/>
    </location>
</feature>